<dbReference type="AlphaFoldDB" id="Q0A718"/>
<dbReference type="GO" id="GO:0009055">
    <property type="term" value="F:electron transfer activity"/>
    <property type="evidence" value="ECO:0007669"/>
    <property type="project" value="InterPro"/>
</dbReference>
<feature type="transmembrane region" description="Helical" evidence="13">
    <location>
        <begin position="31"/>
        <end position="51"/>
    </location>
</feature>
<dbReference type="InterPro" id="IPR051542">
    <property type="entry name" value="Hydrogenase_cytochrome"/>
</dbReference>
<gene>
    <name evidence="15" type="ordered locus">Mlg_2027</name>
</gene>
<dbReference type="GO" id="GO:0005506">
    <property type="term" value="F:iron ion binding"/>
    <property type="evidence" value="ECO:0007669"/>
    <property type="project" value="InterPro"/>
</dbReference>
<dbReference type="HOGENOM" id="CLU_075520_0_0_6"/>
<evidence type="ECO:0000256" key="12">
    <source>
        <dbReference type="ARBA" id="ARBA00056801"/>
    </source>
</evidence>
<evidence type="ECO:0000256" key="5">
    <source>
        <dbReference type="ARBA" id="ARBA00022617"/>
    </source>
</evidence>
<evidence type="ECO:0000256" key="4">
    <source>
        <dbReference type="ARBA" id="ARBA00022475"/>
    </source>
</evidence>
<comment type="similarity">
    <text evidence="2">Belongs to the HupC/HyaC/HydC family.</text>
</comment>
<dbReference type="SUPFAM" id="SSF81342">
    <property type="entry name" value="Transmembrane di-heme cytochromes"/>
    <property type="match status" value="1"/>
</dbReference>
<feature type="domain" description="Cytochrome b561 bacterial/Ni-hydrogenase" evidence="14">
    <location>
        <begin position="24"/>
        <end position="230"/>
    </location>
</feature>
<dbReference type="Proteomes" id="UP000001962">
    <property type="component" value="Chromosome"/>
</dbReference>
<dbReference type="GO" id="GO:0020037">
    <property type="term" value="F:heme binding"/>
    <property type="evidence" value="ECO:0007669"/>
    <property type="project" value="TreeGrafter"/>
</dbReference>
<comment type="function">
    <text evidence="12">Probable b-type cytochrome.</text>
</comment>
<dbReference type="FunFam" id="1.20.950.20:FF:000003">
    <property type="entry name" value="Ni/Fe-hydrogenase 1 b-type cytochrome subunit"/>
    <property type="match status" value="1"/>
</dbReference>
<feature type="transmembrane region" description="Helical" evidence="13">
    <location>
        <begin position="72"/>
        <end position="93"/>
    </location>
</feature>
<keyword evidence="8" id="KW-0249">Electron transport</keyword>
<keyword evidence="6 13" id="KW-0812">Transmembrane</keyword>
<keyword evidence="16" id="KW-1185">Reference proteome</keyword>
<keyword evidence="7" id="KW-0479">Metal-binding</keyword>
<dbReference type="Gene3D" id="1.20.950.20">
    <property type="entry name" value="Transmembrane di-heme cytochromes, Chain C"/>
    <property type="match status" value="1"/>
</dbReference>
<organism evidence="15 16">
    <name type="scientific">Alkalilimnicola ehrlichii (strain ATCC BAA-1101 / DSM 17681 / MLHE-1)</name>
    <dbReference type="NCBI Taxonomy" id="187272"/>
    <lineage>
        <taxon>Bacteria</taxon>
        <taxon>Pseudomonadati</taxon>
        <taxon>Pseudomonadota</taxon>
        <taxon>Gammaproteobacteria</taxon>
        <taxon>Chromatiales</taxon>
        <taxon>Ectothiorhodospiraceae</taxon>
        <taxon>Alkalilimnicola</taxon>
    </lineage>
</organism>
<dbReference type="eggNOG" id="COG1969">
    <property type="taxonomic scope" value="Bacteria"/>
</dbReference>
<dbReference type="OrthoDB" id="197262at2"/>
<name>Q0A718_ALKEH</name>
<evidence type="ECO:0000256" key="10">
    <source>
        <dbReference type="ARBA" id="ARBA00023004"/>
    </source>
</evidence>
<evidence type="ECO:0000256" key="11">
    <source>
        <dbReference type="ARBA" id="ARBA00023136"/>
    </source>
</evidence>
<dbReference type="GO" id="GO:0022904">
    <property type="term" value="P:respiratory electron transport chain"/>
    <property type="evidence" value="ECO:0007669"/>
    <property type="project" value="InterPro"/>
</dbReference>
<dbReference type="InterPro" id="IPR016174">
    <property type="entry name" value="Di-haem_cyt_TM"/>
</dbReference>
<feature type="transmembrane region" description="Helical" evidence="13">
    <location>
        <begin position="139"/>
        <end position="163"/>
    </location>
</feature>
<keyword evidence="5" id="KW-0349">Heme</keyword>
<sequence>MATAEEEVKGGTSTKQEKWKELYVYEAPLRLWHWVNALCIIVLIATGYLIAHPPASRPGEAIDNYLLGYIRFAHFTAAYIFAIGFLGRIYWALVGNEHARQLFKLPLYRGSWWREVGRELRWYLFLEREPKKYVGHNPLAQLAMFLFMTLGSVFMIFTGFALYAEGAGQGSWQDALFGWLIPLFGNTQLLHSWHHLGMYWIVLFVIVHIYVAFREDIMSRQSIISTMVSGHRLFKDNRRD</sequence>
<evidence type="ECO:0000256" key="9">
    <source>
        <dbReference type="ARBA" id="ARBA00022989"/>
    </source>
</evidence>
<evidence type="ECO:0000256" key="3">
    <source>
        <dbReference type="ARBA" id="ARBA00022448"/>
    </source>
</evidence>
<evidence type="ECO:0000256" key="1">
    <source>
        <dbReference type="ARBA" id="ARBA00004651"/>
    </source>
</evidence>
<dbReference type="NCBIfam" id="TIGR02125">
    <property type="entry name" value="CytB-hydogenase"/>
    <property type="match status" value="1"/>
</dbReference>
<keyword evidence="9 13" id="KW-1133">Transmembrane helix</keyword>
<dbReference type="InterPro" id="IPR011577">
    <property type="entry name" value="Cyt_b561_bac/Ni-Hgenase"/>
</dbReference>
<dbReference type="InterPro" id="IPR000516">
    <property type="entry name" value="Ni-dep_Hydgase_cyt-B"/>
</dbReference>
<evidence type="ECO:0000256" key="2">
    <source>
        <dbReference type="ARBA" id="ARBA00008622"/>
    </source>
</evidence>
<evidence type="ECO:0000256" key="6">
    <source>
        <dbReference type="ARBA" id="ARBA00022692"/>
    </source>
</evidence>
<keyword evidence="11 13" id="KW-0472">Membrane</keyword>
<reference evidence="16" key="1">
    <citation type="submission" date="2006-08" db="EMBL/GenBank/DDBJ databases">
        <title>Complete sequence of Alkalilimnicola ehrilichei MLHE-1.</title>
        <authorList>
            <person name="Copeland A."/>
            <person name="Lucas S."/>
            <person name="Lapidus A."/>
            <person name="Barry K."/>
            <person name="Detter J.C."/>
            <person name="Glavina del Rio T."/>
            <person name="Hammon N."/>
            <person name="Israni S."/>
            <person name="Dalin E."/>
            <person name="Tice H."/>
            <person name="Pitluck S."/>
            <person name="Sims D."/>
            <person name="Brettin T."/>
            <person name="Bruce D."/>
            <person name="Han C."/>
            <person name="Tapia R."/>
            <person name="Gilna P."/>
            <person name="Schmutz J."/>
            <person name="Larimer F."/>
            <person name="Land M."/>
            <person name="Hauser L."/>
            <person name="Kyrpides N."/>
            <person name="Mikhailova N."/>
            <person name="Oremland R.S."/>
            <person name="Hoeft S.E."/>
            <person name="Switzer-Blum J."/>
            <person name="Kulp T."/>
            <person name="King G."/>
            <person name="Tabita R."/>
            <person name="Witte B."/>
            <person name="Santini J.M."/>
            <person name="Basu P."/>
            <person name="Hollibaugh J.T."/>
            <person name="Xie G."/>
            <person name="Stolz J.F."/>
            <person name="Richardson P."/>
        </authorList>
    </citation>
    <scope>NUCLEOTIDE SEQUENCE [LARGE SCALE GENOMIC DNA]</scope>
    <source>
        <strain evidence="16">ATCC BAA-1101 / DSM 17681 / MLHE-1</strain>
    </source>
</reference>
<keyword evidence="4" id="KW-1003">Cell membrane</keyword>
<dbReference type="EMBL" id="CP000453">
    <property type="protein sequence ID" value="ABI57369.1"/>
    <property type="molecule type" value="Genomic_DNA"/>
</dbReference>
<accession>Q0A718</accession>
<keyword evidence="3" id="KW-0813">Transport</keyword>
<dbReference type="RefSeq" id="WP_011629763.1">
    <property type="nucleotide sequence ID" value="NC_008340.1"/>
</dbReference>
<dbReference type="PRINTS" id="PR00161">
    <property type="entry name" value="NIHGNASECYTB"/>
</dbReference>
<evidence type="ECO:0000259" key="14">
    <source>
        <dbReference type="Pfam" id="PF01292"/>
    </source>
</evidence>
<comment type="subcellular location">
    <subcellularLocation>
        <location evidence="1">Cell membrane</location>
        <topology evidence="1">Multi-pass membrane protein</topology>
    </subcellularLocation>
</comment>
<dbReference type="PANTHER" id="PTHR30485:SF0">
    <property type="entry name" value="NI_FE-HYDROGENASE 1 B-TYPE CYTOCHROME SUBUNIT-RELATED"/>
    <property type="match status" value="1"/>
</dbReference>
<proteinExistence type="inferred from homology"/>
<dbReference type="GO" id="GO:0005886">
    <property type="term" value="C:plasma membrane"/>
    <property type="evidence" value="ECO:0007669"/>
    <property type="project" value="UniProtKB-SubCell"/>
</dbReference>
<keyword evidence="10" id="KW-0408">Iron</keyword>
<evidence type="ECO:0000313" key="16">
    <source>
        <dbReference type="Proteomes" id="UP000001962"/>
    </source>
</evidence>
<evidence type="ECO:0000256" key="13">
    <source>
        <dbReference type="SAM" id="Phobius"/>
    </source>
</evidence>
<dbReference type="PANTHER" id="PTHR30485">
    <property type="entry name" value="NI/FE-HYDROGENASE 1 B-TYPE CYTOCHROME SUBUNIT"/>
    <property type="match status" value="1"/>
</dbReference>
<evidence type="ECO:0000313" key="15">
    <source>
        <dbReference type="EMBL" id="ABI57369.1"/>
    </source>
</evidence>
<dbReference type="Pfam" id="PF01292">
    <property type="entry name" value="Ni_hydr_CYTB"/>
    <property type="match status" value="1"/>
</dbReference>
<evidence type="ECO:0000256" key="7">
    <source>
        <dbReference type="ARBA" id="ARBA00022723"/>
    </source>
</evidence>
<dbReference type="KEGG" id="aeh:Mlg_2027"/>
<feature type="transmembrane region" description="Helical" evidence="13">
    <location>
        <begin position="197"/>
        <end position="213"/>
    </location>
</feature>
<protein>
    <submittedName>
        <fullName evidence="15">Ni/Fe-hydrogenase, b-type cytochrome subunit</fullName>
    </submittedName>
</protein>
<evidence type="ECO:0000256" key="8">
    <source>
        <dbReference type="ARBA" id="ARBA00022982"/>
    </source>
</evidence>